<dbReference type="InterPro" id="IPR001584">
    <property type="entry name" value="Integrase_cat-core"/>
</dbReference>
<accession>A0ABQ1I6U1</accession>
<protein>
    <recommendedName>
        <fullName evidence="1">Integrase catalytic domain-containing protein</fullName>
    </recommendedName>
</protein>
<comment type="caution">
    <text evidence="2">The sequence shown here is derived from an EMBL/GenBank/DDBJ whole genome shotgun (WGS) entry which is preliminary data.</text>
</comment>
<dbReference type="PANTHER" id="PTHR47515">
    <property type="entry name" value="LOW CALCIUM RESPONSE LOCUS PROTEIN T"/>
    <property type="match status" value="1"/>
</dbReference>
<dbReference type="Pfam" id="PF13683">
    <property type="entry name" value="rve_3"/>
    <property type="match status" value="1"/>
</dbReference>
<evidence type="ECO:0000259" key="1">
    <source>
        <dbReference type="PROSITE" id="PS50994"/>
    </source>
</evidence>
<evidence type="ECO:0000313" key="3">
    <source>
        <dbReference type="Proteomes" id="UP000651977"/>
    </source>
</evidence>
<dbReference type="EMBL" id="BMDY01000071">
    <property type="protein sequence ID" value="GGB22445.1"/>
    <property type="molecule type" value="Genomic_DNA"/>
</dbReference>
<gene>
    <name evidence="2" type="ORF">GCM10007414_39720</name>
</gene>
<organism evidence="2 3">
    <name type="scientific">Agarivorans gilvus</name>
    <dbReference type="NCBI Taxonomy" id="680279"/>
    <lineage>
        <taxon>Bacteria</taxon>
        <taxon>Pseudomonadati</taxon>
        <taxon>Pseudomonadota</taxon>
        <taxon>Gammaproteobacteria</taxon>
        <taxon>Alteromonadales</taxon>
        <taxon>Alteromonadaceae</taxon>
        <taxon>Agarivorans</taxon>
    </lineage>
</organism>
<name>A0ABQ1I6U1_9ALTE</name>
<reference evidence="3" key="1">
    <citation type="journal article" date="2019" name="Int. J. Syst. Evol. Microbiol.">
        <title>The Global Catalogue of Microorganisms (GCM) 10K type strain sequencing project: providing services to taxonomists for standard genome sequencing and annotation.</title>
        <authorList>
            <consortium name="The Broad Institute Genomics Platform"/>
            <consortium name="The Broad Institute Genome Sequencing Center for Infectious Disease"/>
            <person name="Wu L."/>
            <person name="Ma J."/>
        </authorList>
    </citation>
    <scope>NUCLEOTIDE SEQUENCE [LARGE SCALE GENOMIC DNA]</scope>
    <source>
        <strain evidence="3">CGMCC 1.10131</strain>
    </source>
</reference>
<evidence type="ECO:0000313" key="2">
    <source>
        <dbReference type="EMBL" id="GGB22445.1"/>
    </source>
</evidence>
<sequence>MGLNLKRRVKRVLPKRIAQPLQVEAKANYQWALDFMHDGLYCGKRFRTLNVVDEGTRECLAIEVDSSLPAERVVRVLEQIKAERSLPVQLRVDNGPELISARLTDWCEQHHIQLVYIQPGKPQQNGFVERFNGSFRREFLDAYLFESLEQVREMAWFWRLDYNEERTHESLGNLPPAAYRAKLENSTLELSH</sequence>
<dbReference type="Proteomes" id="UP000651977">
    <property type="component" value="Unassembled WGS sequence"/>
</dbReference>
<dbReference type="Gene3D" id="3.30.420.10">
    <property type="entry name" value="Ribonuclease H-like superfamily/Ribonuclease H"/>
    <property type="match status" value="1"/>
</dbReference>
<dbReference type="PROSITE" id="PS50994">
    <property type="entry name" value="INTEGRASE"/>
    <property type="match status" value="1"/>
</dbReference>
<keyword evidence="3" id="KW-1185">Reference proteome</keyword>
<feature type="domain" description="Integrase catalytic" evidence="1">
    <location>
        <begin position="16"/>
        <end position="183"/>
    </location>
</feature>
<dbReference type="InterPro" id="IPR012337">
    <property type="entry name" value="RNaseH-like_sf"/>
</dbReference>
<dbReference type="InterPro" id="IPR036397">
    <property type="entry name" value="RNaseH_sf"/>
</dbReference>
<dbReference type="PANTHER" id="PTHR47515:SF2">
    <property type="entry name" value="INTEGRASE CORE DOMAIN PROTEIN"/>
    <property type="match status" value="1"/>
</dbReference>
<dbReference type="SUPFAM" id="SSF53098">
    <property type="entry name" value="Ribonuclease H-like"/>
    <property type="match status" value="1"/>
</dbReference>
<proteinExistence type="predicted"/>